<evidence type="ECO:0000313" key="2">
    <source>
        <dbReference type="EMBL" id="KAG2385461.1"/>
    </source>
</evidence>
<dbReference type="PANTHER" id="PTHR15599:SF3">
    <property type="entry name" value="ARMADILLO REPEAT-CONTAINING DOMAIN-CONTAINING PROTEIN"/>
    <property type="match status" value="1"/>
</dbReference>
<dbReference type="AlphaFoldDB" id="A0AA88GTD7"/>
<dbReference type="InterPro" id="IPR042856">
    <property type="entry name" value="RSP14"/>
</dbReference>
<reference evidence="2 3" key="1">
    <citation type="journal article" date="2018" name="BMC Genomics">
        <title>The genome of Naegleria lovaniensis, the basis for a comparative approach to unravel pathogenicity factors of the human pathogenic amoeba N. fowleri.</title>
        <authorList>
            <person name="Liechti N."/>
            <person name="Schurch N."/>
            <person name="Bruggmann R."/>
            <person name="Wittwer M."/>
        </authorList>
    </citation>
    <scope>NUCLEOTIDE SEQUENCE [LARGE SCALE GENOMIC DNA]</scope>
    <source>
        <strain evidence="2 3">ATCC 30569</strain>
    </source>
</reference>
<dbReference type="Proteomes" id="UP000816034">
    <property type="component" value="Unassembled WGS sequence"/>
</dbReference>
<protein>
    <submittedName>
        <fullName evidence="2">Uncharacterized protein</fullName>
    </submittedName>
</protein>
<feature type="repeat" description="ARM" evidence="1">
    <location>
        <begin position="246"/>
        <end position="288"/>
    </location>
</feature>
<proteinExistence type="predicted"/>
<organism evidence="2 3">
    <name type="scientific">Naegleria lovaniensis</name>
    <name type="common">Amoeba</name>
    <dbReference type="NCBI Taxonomy" id="51637"/>
    <lineage>
        <taxon>Eukaryota</taxon>
        <taxon>Discoba</taxon>
        <taxon>Heterolobosea</taxon>
        <taxon>Tetramitia</taxon>
        <taxon>Eutetramitia</taxon>
        <taxon>Vahlkampfiidae</taxon>
        <taxon>Naegleria</taxon>
    </lineage>
</organism>
<dbReference type="PANTHER" id="PTHR15599">
    <property type="entry name" value="RTDR1"/>
    <property type="match status" value="1"/>
</dbReference>
<feature type="repeat" description="ARM" evidence="1">
    <location>
        <begin position="205"/>
        <end position="233"/>
    </location>
</feature>
<evidence type="ECO:0000256" key="1">
    <source>
        <dbReference type="PROSITE-ProRule" id="PRU00259"/>
    </source>
</evidence>
<sequence length="365" mass="40315">MIKNASMDGASSCTANNRTDETQKGSLLLSGLSFSELENQLVQYMHSSTKVLASLQRFVRNNLEVKRSANYKCKKTDNPNILLDVLDLHRDHEEIVVHCLKTLRILARKQQNRENISTRLIQTLSRILQENKDQNMELASEGSNVLLNLCFEARNVSSLTSTNCVPALMDLLSQQENKEVLVAALGALHSISFQEVGKKMLIECNAIEKLCPLLKENNKKVKKKAIGTIHNLSSELSVVHMINNLQQIPSIIDLLEDTNPSIASSAAGCLQNLSRDDRARDVIQQLEGPARLTNLIFSTDNTMGQVSSIGALVNILGPDAQHDETKKKALKKILGMCLLVGQLKGLSVDLENMADFSITSQDDIS</sequence>
<evidence type="ECO:0000313" key="3">
    <source>
        <dbReference type="Proteomes" id="UP000816034"/>
    </source>
</evidence>
<dbReference type="InterPro" id="IPR016024">
    <property type="entry name" value="ARM-type_fold"/>
</dbReference>
<gene>
    <name evidence="2" type="ORF">C9374_003276</name>
</gene>
<dbReference type="Pfam" id="PF00514">
    <property type="entry name" value="Arm"/>
    <property type="match status" value="2"/>
</dbReference>
<dbReference type="EMBL" id="PYSW02000018">
    <property type="protein sequence ID" value="KAG2385461.1"/>
    <property type="molecule type" value="Genomic_DNA"/>
</dbReference>
<accession>A0AA88GTD7</accession>
<dbReference type="RefSeq" id="XP_044549454.1">
    <property type="nucleotide sequence ID" value="XM_044692786.1"/>
</dbReference>
<comment type="caution">
    <text evidence="2">The sequence shown here is derived from an EMBL/GenBank/DDBJ whole genome shotgun (WGS) entry which is preliminary data.</text>
</comment>
<feature type="repeat" description="ARM" evidence="1">
    <location>
        <begin position="163"/>
        <end position="206"/>
    </location>
</feature>
<dbReference type="InterPro" id="IPR000225">
    <property type="entry name" value="Armadillo"/>
</dbReference>
<dbReference type="PROSITE" id="PS50176">
    <property type="entry name" value="ARM_REPEAT"/>
    <property type="match status" value="3"/>
</dbReference>
<dbReference type="GeneID" id="68095731"/>
<keyword evidence="3" id="KW-1185">Reference proteome</keyword>
<dbReference type="SMART" id="SM00185">
    <property type="entry name" value="ARM"/>
    <property type="match status" value="4"/>
</dbReference>
<name>A0AA88GTD7_NAELO</name>
<dbReference type="SUPFAM" id="SSF48371">
    <property type="entry name" value="ARM repeat"/>
    <property type="match status" value="1"/>
</dbReference>
<dbReference type="Gene3D" id="1.25.10.10">
    <property type="entry name" value="Leucine-rich Repeat Variant"/>
    <property type="match status" value="2"/>
</dbReference>
<dbReference type="InterPro" id="IPR011989">
    <property type="entry name" value="ARM-like"/>
</dbReference>